<feature type="non-terminal residue" evidence="1">
    <location>
        <position position="87"/>
    </location>
</feature>
<dbReference type="EMBL" id="JAHESE010000210">
    <property type="protein sequence ID" value="MBT1712598.1"/>
    <property type="molecule type" value="Genomic_DNA"/>
</dbReference>
<feature type="non-terminal residue" evidence="1">
    <location>
        <position position="1"/>
    </location>
</feature>
<dbReference type="Proteomes" id="UP001319080">
    <property type="component" value="Unassembled WGS sequence"/>
</dbReference>
<comment type="caution">
    <text evidence="1">The sequence shown here is derived from an EMBL/GenBank/DDBJ whole genome shotgun (WGS) entry which is preliminary data.</text>
</comment>
<name>A0AAP2E3V4_9BACT</name>
<proteinExistence type="predicted"/>
<reference evidence="1 2" key="1">
    <citation type="submission" date="2021-05" db="EMBL/GenBank/DDBJ databases">
        <title>A Polyphasic approach of four new species of the genus Ohtaekwangia: Ohtaekwangia histidinii sp. nov., Ohtaekwangia cretensis sp. nov., Ohtaekwangia indiensis sp. nov., Ohtaekwangia reichenbachii sp. nov. from diverse environment.</title>
        <authorList>
            <person name="Octaviana S."/>
        </authorList>
    </citation>
    <scope>NUCLEOTIDE SEQUENCE [LARGE SCALE GENOMIC DNA]</scope>
    <source>
        <strain evidence="1 2">PWU5</strain>
    </source>
</reference>
<evidence type="ECO:0000313" key="1">
    <source>
        <dbReference type="EMBL" id="MBT1712598.1"/>
    </source>
</evidence>
<protein>
    <submittedName>
        <fullName evidence="1">Uncharacterized protein</fullName>
    </submittedName>
</protein>
<sequence>NSDCINPSTYITDFNALTVAQFNGTQWVDMGRGGVSGVVTNGSITSSLSIPQGYITLGSYSAANTLPVELLEFSAISGANVINIKWT</sequence>
<organism evidence="1 2">
    <name type="scientific">Dawidia cretensis</name>
    <dbReference type="NCBI Taxonomy" id="2782350"/>
    <lineage>
        <taxon>Bacteria</taxon>
        <taxon>Pseudomonadati</taxon>
        <taxon>Bacteroidota</taxon>
        <taxon>Cytophagia</taxon>
        <taxon>Cytophagales</taxon>
        <taxon>Chryseotaleaceae</taxon>
        <taxon>Dawidia</taxon>
    </lineage>
</organism>
<evidence type="ECO:0000313" key="2">
    <source>
        <dbReference type="Proteomes" id="UP001319080"/>
    </source>
</evidence>
<keyword evidence="2" id="KW-1185">Reference proteome</keyword>
<gene>
    <name evidence="1" type="ORF">KK062_30465</name>
</gene>
<dbReference type="RefSeq" id="WP_254088131.1">
    <property type="nucleotide sequence ID" value="NZ_JAHESE010000210.1"/>
</dbReference>
<accession>A0AAP2E3V4</accession>
<dbReference type="AlphaFoldDB" id="A0AAP2E3V4"/>